<dbReference type="InterPro" id="IPR022742">
    <property type="entry name" value="Hydrolase_4"/>
</dbReference>
<protein>
    <submittedName>
        <fullName evidence="2">Alpha/beta fold hydrolase</fullName>
    </submittedName>
</protein>
<keyword evidence="3" id="KW-1185">Reference proteome</keyword>
<name>A0A501WSP6_9GAMM</name>
<dbReference type="AlphaFoldDB" id="A0A501WSP6"/>
<sequence length="402" mass="44906">MVLVSFFMVIFMRVIGLYIIFLLLATGAQAGMPIPAAGQTFSDYQQQVKGYLQSNKQWLDIANKQREIEAVLPFEIASRCDAQESTGVLLFHGLSDSPYTLRDVATNLANACLHVRVMLLPGHGTAATDLLTVTRDDWRQLAQAAARQFAMEVDSFFVGGFSTGGALATELALAMKANQGQQLRGVILFSPLFKINSSIDWISPYLAPFIDWLDHYPDDDFAKYASIPVPAIAQAYRLAKEVSAQVSTESMVLPVWVAASQEDATVDTKATLSLFKEYMAAQKQSRMVLYRYQQDLPPEPDVTERTASWPQDRVLGMSHIGLHIAPVNPYYGQQGDYRACGWYFSEPEKYAECRSDPQNWFGEKGDWLQQAAPAPGRVSWNPDYAWLMGDLTAWIQQVMVTK</sequence>
<feature type="domain" description="Serine aminopeptidase S33" evidence="1">
    <location>
        <begin position="88"/>
        <end position="208"/>
    </location>
</feature>
<comment type="caution">
    <text evidence="2">The sequence shown here is derived from an EMBL/GenBank/DDBJ whole genome shotgun (WGS) entry which is preliminary data.</text>
</comment>
<dbReference type="InterPro" id="IPR029058">
    <property type="entry name" value="AB_hydrolase_fold"/>
</dbReference>
<accession>A0A501WSP6</accession>
<dbReference type="OrthoDB" id="8476759at2"/>
<organism evidence="2 3">
    <name type="scientific">Maribrevibacterium harenarium</name>
    <dbReference type="NCBI Taxonomy" id="2589817"/>
    <lineage>
        <taxon>Bacteria</taxon>
        <taxon>Pseudomonadati</taxon>
        <taxon>Pseudomonadota</taxon>
        <taxon>Gammaproteobacteria</taxon>
        <taxon>Oceanospirillales</taxon>
        <taxon>Oceanospirillaceae</taxon>
        <taxon>Maribrevibacterium</taxon>
    </lineage>
</organism>
<dbReference type="SUPFAM" id="SSF53474">
    <property type="entry name" value="alpha/beta-Hydrolases"/>
    <property type="match status" value="1"/>
</dbReference>
<dbReference type="Gene3D" id="3.40.50.1820">
    <property type="entry name" value="alpha/beta hydrolase"/>
    <property type="match status" value="1"/>
</dbReference>
<dbReference type="GO" id="GO:0016787">
    <property type="term" value="F:hydrolase activity"/>
    <property type="evidence" value="ECO:0007669"/>
    <property type="project" value="UniProtKB-KW"/>
</dbReference>
<dbReference type="RefSeq" id="WP_140589327.1">
    <property type="nucleotide sequence ID" value="NZ_VFRR01000021.1"/>
</dbReference>
<dbReference type="Proteomes" id="UP000315901">
    <property type="component" value="Unassembled WGS sequence"/>
</dbReference>
<gene>
    <name evidence="2" type="ORF">FJM67_11190</name>
</gene>
<reference evidence="2 3" key="1">
    <citation type="submission" date="2019-06" db="EMBL/GenBank/DDBJ databases">
        <title>A novel bacterium of genus Marinomonas, isolated from coastal sand.</title>
        <authorList>
            <person name="Huang H."/>
            <person name="Mo K."/>
            <person name="Hu Y."/>
        </authorList>
    </citation>
    <scope>NUCLEOTIDE SEQUENCE [LARGE SCALE GENOMIC DNA]</scope>
    <source>
        <strain evidence="2 3">HB171799</strain>
    </source>
</reference>
<proteinExistence type="predicted"/>
<evidence type="ECO:0000313" key="2">
    <source>
        <dbReference type="EMBL" id="TPE50031.1"/>
    </source>
</evidence>
<dbReference type="EMBL" id="VFRR01000021">
    <property type="protein sequence ID" value="TPE50031.1"/>
    <property type="molecule type" value="Genomic_DNA"/>
</dbReference>
<keyword evidence="2" id="KW-0378">Hydrolase</keyword>
<dbReference type="Pfam" id="PF12146">
    <property type="entry name" value="Hydrolase_4"/>
    <property type="match status" value="1"/>
</dbReference>
<evidence type="ECO:0000259" key="1">
    <source>
        <dbReference type="Pfam" id="PF12146"/>
    </source>
</evidence>
<evidence type="ECO:0000313" key="3">
    <source>
        <dbReference type="Proteomes" id="UP000315901"/>
    </source>
</evidence>